<dbReference type="Proteomes" id="UP000075613">
    <property type="component" value="Unassembled WGS sequence"/>
</dbReference>
<evidence type="ECO:0000313" key="3">
    <source>
        <dbReference type="Proteomes" id="UP000075613"/>
    </source>
</evidence>
<dbReference type="STRING" id="1399968.CI15_18615"/>
<organism evidence="2 3">
    <name type="scientific">Paraburkholderia monticola</name>
    <dbReference type="NCBI Taxonomy" id="1399968"/>
    <lineage>
        <taxon>Bacteria</taxon>
        <taxon>Pseudomonadati</taxon>
        <taxon>Pseudomonadota</taxon>
        <taxon>Betaproteobacteria</taxon>
        <taxon>Burkholderiales</taxon>
        <taxon>Burkholderiaceae</taxon>
        <taxon>Paraburkholderia</taxon>
    </lineage>
</organism>
<evidence type="ECO:0000259" key="1">
    <source>
        <dbReference type="Pfam" id="PF15919"/>
    </source>
</evidence>
<protein>
    <recommendedName>
        <fullName evidence="1">HicB-like antitoxin of toxin-antitoxin system domain-containing protein</fullName>
    </recommendedName>
</protein>
<reference evidence="2 3" key="1">
    <citation type="journal article" date="2015" name="Int. J. Syst. Evol. Microbiol.">
        <title>Burkholderia monticola sp. nov., isolated from mountain soil.</title>
        <authorList>
            <person name="Baek I."/>
            <person name="Seo B."/>
            <person name="Lee I."/>
            <person name="Yi H."/>
            <person name="Chun J."/>
        </authorList>
    </citation>
    <scope>NUCLEOTIDE SEQUENCE [LARGE SCALE GENOMIC DNA]</scope>
    <source>
        <strain evidence="2 3">JC2948</strain>
    </source>
</reference>
<dbReference type="OrthoDB" id="8944423at2"/>
<dbReference type="InterPro" id="IPR031807">
    <property type="entry name" value="HicB-like"/>
</dbReference>
<name>A0A149PP21_9BURK</name>
<feature type="domain" description="HicB-like antitoxin of toxin-antitoxin system" evidence="1">
    <location>
        <begin position="3"/>
        <end position="121"/>
    </location>
</feature>
<dbReference type="SUPFAM" id="SSF143100">
    <property type="entry name" value="TTHA1013/TTHA0281-like"/>
    <property type="match status" value="1"/>
</dbReference>
<dbReference type="EMBL" id="LRBG01000022">
    <property type="protein sequence ID" value="KXU86636.1"/>
    <property type="molecule type" value="Genomic_DNA"/>
</dbReference>
<dbReference type="RefSeq" id="WP_062129912.1">
    <property type="nucleotide sequence ID" value="NZ_LRBG01000022.1"/>
</dbReference>
<evidence type="ECO:0000313" key="2">
    <source>
        <dbReference type="EMBL" id="KXU86636.1"/>
    </source>
</evidence>
<comment type="caution">
    <text evidence="2">The sequence shown here is derived from an EMBL/GenBank/DDBJ whole genome shotgun (WGS) entry which is preliminary data.</text>
</comment>
<accession>A0A149PP21</accession>
<dbReference type="Pfam" id="PF15919">
    <property type="entry name" value="HicB_lk_antitox"/>
    <property type="match status" value="1"/>
</dbReference>
<gene>
    <name evidence="2" type="ORF">CI15_18615</name>
</gene>
<dbReference type="InterPro" id="IPR035069">
    <property type="entry name" value="TTHA1013/TTHA0281-like"/>
</dbReference>
<dbReference type="Gene3D" id="3.30.160.250">
    <property type="match status" value="1"/>
</dbReference>
<proteinExistence type="predicted"/>
<sequence>MQYPLYVHRNGNTGFRASFPDFPTADACGDSFNELMHNAQATVEAMYDRSEQLIPAPTCNTTELQALQMDDGNGIWVFVDIDLARVTSKSVGIQVNLLEGLLQQVDAKSRDRRMTRSAFVALALIHELKTQDG</sequence>
<dbReference type="AlphaFoldDB" id="A0A149PP21"/>
<keyword evidence="3" id="KW-1185">Reference proteome</keyword>